<protein>
    <submittedName>
        <fullName evidence="3">Uncharacterized protein</fullName>
    </submittedName>
</protein>
<dbReference type="AlphaFoldDB" id="A0A1I2AKY4"/>
<feature type="region of interest" description="Disordered" evidence="1">
    <location>
        <begin position="200"/>
        <end position="220"/>
    </location>
</feature>
<feature type="region of interest" description="Disordered" evidence="1">
    <location>
        <begin position="793"/>
        <end position="826"/>
    </location>
</feature>
<evidence type="ECO:0000256" key="2">
    <source>
        <dbReference type="SAM" id="SignalP"/>
    </source>
</evidence>
<dbReference type="OrthoDB" id="9813456at2"/>
<gene>
    <name evidence="3" type="ORF">SAMN04489711_10290</name>
</gene>
<organism evidence="3 4">
    <name type="scientific">Paracidovorax wautersii</name>
    <dbReference type="NCBI Taxonomy" id="1177982"/>
    <lineage>
        <taxon>Bacteria</taxon>
        <taxon>Pseudomonadati</taxon>
        <taxon>Pseudomonadota</taxon>
        <taxon>Betaproteobacteria</taxon>
        <taxon>Burkholderiales</taxon>
        <taxon>Comamonadaceae</taxon>
        <taxon>Paracidovorax</taxon>
    </lineage>
</organism>
<dbReference type="STRING" id="1177982.SAMN04489711_10290"/>
<evidence type="ECO:0000313" key="3">
    <source>
        <dbReference type="EMBL" id="SFE44674.1"/>
    </source>
</evidence>
<keyword evidence="4" id="KW-1185">Reference proteome</keyword>
<dbReference type="GO" id="GO:0008237">
    <property type="term" value="F:metallopeptidase activity"/>
    <property type="evidence" value="ECO:0007669"/>
    <property type="project" value="InterPro"/>
</dbReference>
<dbReference type="InterPro" id="IPR024079">
    <property type="entry name" value="MetalloPept_cat_dom_sf"/>
</dbReference>
<dbReference type="NCBIfam" id="NF041940">
    <property type="entry name" value="choice_anch_X"/>
    <property type="match status" value="1"/>
</dbReference>
<evidence type="ECO:0000256" key="1">
    <source>
        <dbReference type="SAM" id="MobiDB-lite"/>
    </source>
</evidence>
<accession>A0A1I2AKY4</accession>
<dbReference type="EMBL" id="FONX01000002">
    <property type="protein sequence ID" value="SFE44674.1"/>
    <property type="molecule type" value="Genomic_DNA"/>
</dbReference>
<sequence>MTHPRHLALRKLIACLVAGSTGFAALAPGLAWSANNRLSNVVKTTTGSGEVQESLDLTLNTDWDYDAGVTQIGTGANGVAARTLDRAYVEALVRQTARTLFVMTNGRHRIGKVYVFKNGKFGSDVDIRLLNTPGRANASVAGWRAEGGLTTNNYITNKDDKTGALSAESPEETGEVVAHELGHYVYGLLDEYVERGKACEEPSKQLGSPCQDDSPKPTVMNDQRLSYRLSLPSDYAGQPAYRTAQARGYGGADGSRSSAWEMLVGDPAKDSANARAEHNGRRILFDAFKGQAVPTLQQLKQFATAEENASGRFDGQRGTLAADSVFAGYDSQLQLVFEGASQAAAQPRNVIVVDRTVPQSVFDQIIQAAKGLVDRAPASSRFALVASPATGTPKFFDMDGTGKGQLKSALDQLARTDGSLDAQAAYAAGKDLVTAARASAGAENAGNTDSFSLYTVNTATVPADLGNTARGDKIAFNVVGFRDPAGATAAAAQATAAKAVPKASLAQLAKDSGGSNAVVKSANEAIKQADKALKEAVGESEALIASDLSDDALPAGTSHDVRFKVGPQALDGTVEVRWYFEKADQARLRFSCAPAAGGTPVAVTVQVPAGSDEGIATCSISGARTLGDWIARTEVAAGSGKAAGVETEIVSMPAGGTAVEATATVDGGTLADNRRPLLLVKFAGAFPIVQANVSVAIYNAITGVAVKQVNLTAANDAGTGGDARAADGIYTLDLTGQLPAGSYEALVTAVTTADSLFNPVQRFAVGPAPDAKAVGGEIARQAQVEFALEAGATGVGSTGGGTSPSNPPAGSGGTGSGSSSGGSAGCTVGGGSDTGLLVLLGMAAAALGLRRRRAARQE</sequence>
<feature type="compositionally biased region" description="Gly residues" evidence="1">
    <location>
        <begin position="810"/>
        <end position="826"/>
    </location>
</feature>
<feature type="compositionally biased region" description="Gly residues" evidence="1">
    <location>
        <begin position="793"/>
        <end position="802"/>
    </location>
</feature>
<feature type="signal peptide" evidence="2">
    <location>
        <begin position="1"/>
        <end position="27"/>
    </location>
</feature>
<dbReference type="Gene3D" id="3.40.390.10">
    <property type="entry name" value="Collagenase (Catalytic Domain)"/>
    <property type="match status" value="1"/>
</dbReference>
<dbReference type="RefSeq" id="WP_092937486.1">
    <property type="nucleotide sequence ID" value="NZ_FONX01000002.1"/>
</dbReference>
<proteinExistence type="predicted"/>
<reference evidence="4" key="1">
    <citation type="submission" date="2016-10" db="EMBL/GenBank/DDBJ databases">
        <authorList>
            <person name="Varghese N."/>
            <person name="Submissions S."/>
        </authorList>
    </citation>
    <scope>NUCLEOTIDE SEQUENCE [LARGE SCALE GENOMIC DNA]</scope>
    <source>
        <strain evidence="4">DSM 27981</strain>
    </source>
</reference>
<name>A0A1I2AKY4_9BURK</name>
<evidence type="ECO:0000313" key="4">
    <source>
        <dbReference type="Proteomes" id="UP000199119"/>
    </source>
</evidence>
<dbReference type="Proteomes" id="UP000199119">
    <property type="component" value="Unassembled WGS sequence"/>
</dbReference>
<feature type="chain" id="PRO_5011618063" evidence="2">
    <location>
        <begin position="28"/>
        <end position="858"/>
    </location>
</feature>
<keyword evidence="2" id="KW-0732">Signal</keyword>